<sequence length="301" mass="34257">MGSPKPQQDPCPHPQQDPFEHPPLRGIGQDDISNMKPRCSSVSSDGGYKVLCNFNLSDVSKDKDEVGHVPDKNLSQYLRPKMPCSLTAIENAFVPSPECFENSKYLLTAVFKTIKAAHPDFRFDTVDIVLSSRVLLTMFYMCLRNKMASLFGAMTFELFGNTLIISFDEEKERRKYWNEPSGNYLLRSAGSTKPYHDLVRAVKYDLGGLSCMIVHAYDTTTRKPNKRHQKKRNANKHSSSECNTANFFVEHITKMDPAVIFEYLWFGRVESYVVAKVSKDSTRNKIWLRDLTLAPKPAPTE</sequence>
<evidence type="ECO:0000313" key="2">
    <source>
        <dbReference type="EMBL" id="CEI69221.1"/>
    </source>
</evidence>
<reference evidence="3" key="1">
    <citation type="submission" date="2014-10" db="EMBL/GenBank/DDBJ databases">
        <authorList>
            <person name="King R."/>
        </authorList>
    </citation>
    <scope>NUCLEOTIDE SEQUENCE [LARGE SCALE GENOMIC DNA]</scope>
    <source>
        <strain evidence="3">A3/5</strain>
    </source>
</reference>
<proteinExistence type="predicted"/>
<organism evidence="2 3">
    <name type="scientific">Fusarium venenatum</name>
    <dbReference type="NCBI Taxonomy" id="56646"/>
    <lineage>
        <taxon>Eukaryota</taxon>
        <taxon>Fungi</taxon>
        <taxon>Dikarya</taxon>
        <taxon>Ascomycota</taxon>
        <taxon>Pezizomycotina</taxon>
        <taxon>Sordariomycetes</taxon>
        <taxon>Hypocreomycetidae</taxon>
        <taxon>Hypocreales</taxon>
        <taxon>Nectriaceae</taxon>
        <taxon>Fusarium</taxon>
    </lineage>
</organism>
<feature type="region of interest" description="Disordered" evidence="1">
    <location>
        <begin position="1"/>
        <end position="40"/>
    </location>
</feature>
<name>A0A2L2TSJ2_9HYPO</name>
<dbReference type="AlphaFoldDB" id="A0A2L2TSJ2"/>
<dbReference type="Proteomes" id="UP000245910">
    <property type="component" value="Chromosome III"/>
</dbReference>
<dbReference type="STRING" id="56646.A0A2L2TSJ2"/>
<keyword evidence="3" id="KW-1185">Reference proteome</keyword>
<dbReference type="EMBL" id="LN649231">
    <property type="protein sequence ID" value="CEI69221.1"/>
    <property type="molecule type" value="Genomic_DNA"/>
</dbReference>
<evidence type="ECO:0000313" key="3">
    <source>
        <dbReference type="Proteomes" id="UP000245910"/>
    </source>
</evidence>
<dbReference type="OrthoDB" id="420564at2759"/>
<protein>
    <submittedName>
        <fullName evidence="2">Uncharacterized protein</fullName>
    </submittedName>
</protein>
<evidence type="ECO:0000256" key="1">
    <source>
        <dbReference type="SAM" id="MobiDB-lite"/>
    </source>
</evidence>
<accession>A0A2L2TSJ2</accession>